<reference evidence="1 2" key="1">
    <citation type="submission" date="2019-05" db="EMBL/GenBank/DDBJ databases">
        <authorList>
            <consortium name="Science for Life Laboratories"/>
        </authorList>
    </citation>
    <scope>NUCLEOTIDE SEQUENCE [LARGE SCALE GENOMIC DNA]</scope>
    <source>
        <strain evidence="1">Soil9</strain>
    </source>
</reference>
<dbReference type="AlphaFoldDB" id="A0A6P2D5H0"/>
<proteinExistence type="predicted"/>
<dbReference type="Proteomes" id="UP000464178">
    <property type="component" value="Chromosome"/>
</dbReference>
<protein>
    <submittedName>
        <fullName evidence="1">Uncharacterized protein</fullName>
    </submittedName>
</protein>
<sequence>MPATVPGSASRSKPRRVPALDLAYSLRVWRALAESSFVTDASVITKAAKDLLRMIEQFQDEHNSGSLIRELSRAGLQPISDRDTTALAKNVLSDLAGIAWCLESAVAFLTSELPEAPSADLKEGARHG</sequence>
<accession>A0A6P2D5H0</accession>
<evidence type="ECO:0000313" key="1">
    <source>
        <dbReference type="EMBL" id="VTR96137.1"/>
    </source>
</evidence>
<evidence type="ECO:0000313" key="2">
    <source>
        <dbReference type="Proteomes" id="UP000464178"/>
    </source>
</evidence>
<dbReference type="RefSeq" id="WP_162670467.1">
    <property type="nucleotide sequence ID" value="NZ_LR593886.1"/>
</dbReference>
<keyword evidence="2" id="KW-1185">Reference proteome</keyword>
<organism evidence="1 2">
    <name type="scientific">Gemmata massiliana</name>
    <dbReference type="NCBI Taxonomy" id="1210884"/>
    <lineage>
        <taxon>Bacteria</taxon>
        <taxon>Pseudomonadati</taxon>
        <taxon>Planctomycetota</taxon>
        <taxon>Planctomycetia</taxon>
        <taxon>Gemmatales</taxon>
        <taxon>Gemmataceae</taxon>
        <taxon>Gemmata</taxon>
    </lineage>
</organism>
<name>A0A6P2D5H0_9BACT</name>
<dbReference type="EMBL" id="LR593886">
    <property type="protein sequence ID" value="VTR96137.1"/>
    <property type="molecule type" value="Genomic_DNA"/>
</dbReference>
<dbReference type="KEGG" id="gms:SOIL9_15770"/>
<gene>
    <name evidence="1" type="ORF">SOIL9_15770</name>
</gene>